<accession>A0A830B6L4</accession>
<keyword evidence="1" id="KW-1133">Transmembrane helix</keyword>
<dbReference type="EMBL" id="BMAC01000017">
    <property type="protein sequence ID" value="GFP80264.1"/>
    <property type="molecule type" value="Genomic_DNA"/>
</dbReference>
<keyword evidence="1" id="KW-0472">Membrane</keyword>
<proteinExistence type="predicted"/>
<reference evidence="2" key="1">
    <citation type="submission" date="2020-07" db="EMBL/GenBank/DDBJ databases">
        <title>Ethylene signaling mediates host invasion by parasitic plants.</title>
        <authorList>
            <person name="Yoshida S."/>
        </authorList>
    </citation>
    <scope>NUCLEOTIDE SEQUENCE</scope>
    <source>
        <strain evidence="2">Okayama</strain>
    </source>
</reference>
<evidence type="ECO:0000256" key="1">
    <source>
        <dbReference type="SAM" id="Phobius"/>
    </source>
</evidence>
<protein>
    <submittedName>
        <fullName evidence="2">Uncharacterized protein</fullName>
    </submittedName>
</protein>
<comment type="caution">
    <text evidence="2">The sequence shown here is derived from an EMBL/GenBank/DDBJ whole genome shotgun (WGS) entry which is preliminary data.</text>
</comment>
<name>A0A830B6L4_9LAMI</name>
<keyword evidence="1" id="KW-0812">Transmembrane</keyword>
<sequence length="170" mass="18370">MVMSYMRLSLNPDASAEFSRYLRNIDIGFSELVRRLSSGIREGLRTWKKSRSYRGIIWETFSSDHPITTATIETLVLAANIGGAAIGKLVGVAVATHLTGQAATTLFITAVGVATGFVGGFILGLAVGILCWDLVRFDLSAPVEKSHFRLMDLSSVAPMPNGHDLAKQMI</sequence>
<dbReference type="AlphaFoldDB" id="A0A830B6L4"/>
<feature type="transmembrane region" description="Helical" evidence="1">
    <location>
        <begin position="75"/>
        <end position="95"/>
    </location>
</feature>
<evidence type="ECO:0000313" key="3">
    <source>
        <dbReference type="Proteomes" id="UP000653305"/>
    </source>
</evidence>
<keyword evidence="3" id="KW-1185">Reference proteome</keyword>
<gene>
    <name evidence="2" type="ORF">PHJA_000169800</name>
</gene>
<organism evidence="2 3">
    <name type="scientific">Phtheirospermum japonicum</name>
    <dbReference type="NCBI Taxonomy" id="374723"/>
    <lineage>
        <taxon>Eukaryota</taxon>
        <taxon>Viridiplantae</taxon>
        <taxon>Streptophyta</taxon>
        <taxon>Embryophyta</taxon>
        <taxon>Tracheophyta</taxon>
        <taxon>Spermatophyta</taxon>
        <taxon>Magnoliopsida</taxon>
        <taxon>eudicotyledons</taxon>
        <taxon>Gunneridae</taxon>
        <taxon>Pentapetalae</taxon>
        <taxon>asterids</taxon>
        <taxon>lamiids</taxon>
        <taxon>Lamiales</taxon>
        <taxon>Orobanchaceae</taxon>
        <taxon>Orobanchaceae incertae sedis</taxon>
        <taxon>Phtheirospermum</taxon>
    </lineage>
</organism>
<feature type="transmembrane region" description="Helical" evidence="1">
    <location>
        <begin position="107"/>
        <end position="135"/>
    </location>
</feature>
<dbReference type="Proteomes" id="UP000653305">
    <property type="component" value="Unassembled WGS sequence"/>
</dbReference>
<evidence type="ECO:0000313" key="2">
    <source>
        <dbReference type="EMBL" id="GFP80264.1"/>
    </source>
</evidence>